<dbReference type="Proteomes" id="UP000756132">
    <property type="component" value="Chromosome 9"/>
</dbReference>
<reference evidence="1" key="1">
    <citation type="submission" date="2021-12" db="EMBL/GenBank/DDBJ databases">
        <authorList>
            <person name="Zaccaron A."/>
            <person name="Stergiopoulos I."/>
        </authorList>
    </citation>
    <scope>NUCLEOTIDE SEQUENCE</scope>
    <source>
        <strain evidence="1">Race5_Kim</strain>
    </source>
</reference>
<evidence type="ECO:0000313" key="2">
    <source>
        <dbReference type="Proteomes" id="UP000756132"/>
    </source>
</evidence>
<dbReference type="OrthoDB" id="8188991at2759"/>
<gene>
    <name evidence="1" type="ORF">CLAFUR5_08814</name>
</gene>
<dbReference type="GeneID" id="71988692"/>
<organism evidence="1 2">
    <name type="scientific">Passalora fulva</name>
    <name type="common">Tomato leaf mold</name>
    <name type="synonym">Cladosporium fulvum</name>
    <dbReference type="NCBI Taxonomy" id="5499"/>
    <lineage>
        <taxon>Eukaryota</taxon>
        <taxon>Fungi</taxon>
        <taxon>Dikarya</taxon>
        <taxon>Ascomycota</taxon>
        <taxon>Pezizomycotina</taxon>
        <taxon>Dothideomycetes</taxon>
        <taxon>Dothideomycetidae</taxon>
        <taxon>Mycosphaerellales</taxon>
        <taxon>Mycosphaerellaceae</taxon>
        <taxon>Fulvia</taxon>
    </lineage>
</organism>
<dbReference type="KEGG" id="ffu:CLAFUR5_08814"/>
<reference evidence="1" key="2">
    <citation type="journal article" date="2022" name="Microb. Genom.">
        <title>A chromosome-scale genome assembly of the tomato pathogen Cladosporium fulvum reveals a compartmentalized genome architecture and the presence of a dispensable chromosome.</title>
        <authorList>
            <person name="Zaccaron A.Z."/>
            <person name="Chen L.H."/>
            <person name="Samaras A."/>
            <person name="Stergiopoulos I."/>
        </authorList>
    </citation>
    <scope>NUCLEOTIDE SEQUENCE</scope>
    <source>
        <strain evidence="1">Race5_Kim</strain>
    </source>
</reference>
<dbReference type="EMBL" id="CP090171">
    <property type="protein sequence ID" value="UJO22300.1"/>
    <property type="molecule type" value="Genomic_DNA"/>
</dbReference>
<dbReference type="RefSeq" id="XP_047766666.1">
    <property type="nucleotide sequence ID" value="XM_047907962.1"/>
</dbReference>
<keyword evidence="2" id="KW-1185">Reference proteome</keyword>
<evidence type="ECO:0000313" key="1">
    <source>
        <dbReference type="EMBL" id="UJO22300.1"/>
    </source>
</evidence>
<protein>
    <submittedName>
        <fullName evidence="1">Uncharacterized protein</fullName>
    </submittedName>
</protein>
<name>A0A9Q8UTX8_PASFU</name>
<accession>A0A9Q8UTX8</accession>
<sequence length="144" mass="16335">MADMRAAMDVFHHWLEVTYPAEKDALRAGGFKPLLGKKVVERYLPKIEASEVVDEEAKTFAKLYAGLGARKKLGNVLVDDTKPTEADWEKRRYTVLDGLVGEGKEAGQDQWKLSELWEDDREASGEHLRLIAWAWSPVPEKKLP</sequence>
<proteinExistence type="predicted"/>
<dbReference type="AlphaFoldDB" id="A0A9Q8UTX8"/>